<dbReference type="Pfam" id="PF12391">
    <property type="entry name" value="PCDO_beta_N"/>
    <property type="match status" value="1"/>
</dbReference>
<protein>
    <submittedName>
        <fullName evidence="6">Protocatechuate 3,4-dioxygenase, beta subunit</fullName>
    </submittedName>
</protein>
<dbReference type="InterPro" id="IPR015889">
    <property type="entry name" value="Intradiol_dOase_core"/>
</dbReference>
<dbReference type="Pfam" id="PF00775">
    <property type="entry name" value="Dioxygenase_C"/>
    <property type="match status" value="1"/>
</dbReference>
<dbReference type="GO" id="GO:0018578">
    <property type="term" value="F:protocatechuate 3,4-dioxygenase activity"/>
    <property type="evidence" value="ECO:0007669"/>
    <property type="project" value="InterPro"/>
</dbReference>
<organism evidence="6 7">
    <name type="scientific">Citreimonas salinaria</name>
    <dbReference type="NCBI Taxonomy" id="321339"/>
    <lineage>
        <taxon>Bacteria</taxon>
        <taxon>Pseudomonadati</taxon>
        <taxon>Pseudomonadota</taxon>
        <taxon>Alphaproteobacteria</taxon>
        <taxon>Rhodobacterales</taxon>
        <taxon>Roseobacteraceae</taxon>
        <taxon>Citreimonas</taxon>
    </lineage>
</organism>
<evidence type="ECO:0000313" key="6">
    <source>
        <dbReference type="EMBL" id="SDY34244.1"/>
    </source>
</evidence>
<keyword evidence="7" id="KW-1185">Reference proteome</keyword>
<dbReference type="SUPFAM" id="SSF49482">
    <property type="entry name" value="Aromatic compound dioxygenase"/>
    <property type="match status" value="1"/>
</dbReference>
<dbReference type="InterPro" id="IPR000627">
    <property type="entry name" value="Intradiol_dOase_C"/>
</dbReference>
<dbReference type="STRING" id="321339.SAMN05444340_10624"/>
<reference evidence="6 7" key="1">
    <citation type="submission" date="2016-10" db="EMBL/GenBank/DDBJ databases">
        <authorList>
            <person name="de Groot N.N."/>
        </authorList>
    </citation>
    <scope>NUCLEOTIDE SEQUENCE [LARGE SCALE GENOMIC DNA]</scope>
    <source>
        <strain evidence="6 7">DSM 26880</strain>
    </source>
</reference>
<dbReference type="GO" id="GO:0019619">
    <property type="term" value="P:3,4-dihydroxybenzoate catabolic process"/>
    <property type="evidence" value="ECO:0007669"/>
    <property type="project" value="InterPro"/>
</dbReference>
<dbReference type="AlphaFoldDB" id="A0A1H3J4Z8"/>
<evidence type="ECO:0000256" key="3">
    <source>
        <dbReference type="ARBA" id="ARBA00023002"/>
    </source>
</evidence>
<dbReference type="InterPro" id="IPR024756">
    <property type="entry name" value="PCDO_beta_N"/>
</dbReference>
<dbReference type="GO" id="GO:0008199">
    <property type="term" value="F:ferric iron binding"/>
    <property type="evidence" value="ECO:0007669"/>
    <property type="project" value="InterPro"/>
</dbReference>
<evidence type="ECO:0000256" key="2">
    <source>
        <dbReference type="ARBA" id="ARBA00022964"/>
    </source>
</evidence>
<gene>
    <name evidence="6" type="ORF">SAMN05444340_10624</name>
</gene>
<feature type="region of interest" description="Disordered" evidence="4">
    <location>
        <begin position="1"/>
        <end position="69"/>
    </location>
</feature>
<dbReference type="Gene3D" id="2.60.130.10">
    <property type="entry name" value="Aromatic compound dioxygenase"/>
    <property type="match status" value="1"/>
</dbReference>
<evidence type="ECO:0000256" key="4">
    <source>
        <dbReference type="SAM" id="MobiDB-lite"/>
    </source>
</evidence>
<evidence type="ECO:0000259" key="5">
    <source>
        <dbReference type="PROSITE" id="PS00083"/>
    </source>
</evidence>
<feature type="domain" description="Intradiol ring-cleavage dioxygenases" evidence="5">
    <location>
        <begin position="96"/>
        <end position="124"/>
    </location>
</feature>
<sequence length="258" mass="28818">MTDTTRALGREMGRDPAPGPGRLIPRDLSAHPVPYDPDYKTSVPRSPSLPLLSLESTPTEETGPTFGHGDLGALDANLVLNWTRGEAQAIGERILVHGRVLDEMGRGVPHTLVEIWQANAGGRYRHKKDGYLAPLDPNFGGCGRALTDEHGHYAFFTIKPGAYPWPNRGNDWRPAHIHFSVFGHSFGQRLITQMYFEGDPLIDRCPIVATIKDRSQIDRLVAPLDLSHARPLDHLAYKFDIVLRGRRQSFFENRPEGM</sequence>
<dbReference type="PROSITE" id="PS00083">
    <property type="entry name" value="INTRADIOL_DIOXYGENAS"/>
    <property type="match status" value="1"/>
</dbReference>
<evidence type="ECO:0000256" key="1">
    <source>
        <dbReference type="ARBA" id="ARBA00007825"/>
    </source>
</evidence>
<feature type="compositionally biased region" description="Low complexity" evidence="4">
    <location>
        <begin position="46"/>
        <end position="65"/>
    </location>
</feature>
<dbReference type="NCBIfam" id="TIGR02422">
    <property type="entry name" value="protocat_beta"/>
    <property type="match status" value="1"/>
</dbReference>
<dbReference type="RefSeq" id="WP_425429287.1">
    <property type="nucleotide sequence ID" value="NZ_FNPF01000006.1"/>
</dbReference>
<accession>A0A1H3J4Z8</accession>
<dbReference type="InterPro" id="IPR050770">
    <property type="entry name" value="Intradiol_RC_Dioxygenase"/>
</dbReference>
<name>A0A1H3J4Z8_9RHOB</name>
<dbReference type="Proteomes" id="UP000199286">
    <property type="component" value="Unassembled WGS sequence"/>
</dbReference>
<keyword evidence="2 6" id="KW-0223">Dioxygenase</keyword>
<dbReference type="InterPro" id="IPR012785">
    <property type="entry name" value="Protocat_dOase_b"/>
</dbReference>
<dbReference type="PANTHER" id="PTHR33711:SF10">
    <property type="entry name" value="INTRADIOL RING-CLEAVAGE DIOXYGENASES DOMAIN-CONTAINING PROTEIN"/>
    <property type="match status" value="1"/>
</dbReference>
<proteinExistence type="inferred from homology"/>
<dbReference type="EMBL" id="FNPF01000006">
    <property type="protein sequence ID" value="SDY34244.1"/>
    <property type="molecule type" value="Genomic_DNA"/>
</dbReference>
<dbReference type="PANTHER" id="PTHR33711">
    <property type="entry name" value="DIOXYGENASE, PUTATIVE (AFU_ORTHOLOGUE AFUA_2G02910)-RELATED"/>
    <property type="match status" value="1"/>
</dbReference>
<evidence type="ECO:0000313" key="7">
    <source>
        <dbReference type="Proteomes" id="UP000199286"/>
    </source>
</evidence>
<comment type="similarity">
    <text evidence="1">Belongs to the intradiol ring-cleavage dioxygenase family.</text>
</comment>
<keyword evidence="3" id="KW-0560">Oxidoreductase</keyword>